<reference evidence="1" key="1">
    <citation type="submission" date="2023-11" db="EMBL/GenBank/DDBJ databases">
        <authorList>
            <person name="Poullet M."/>
        </authorList>
    </citation>
    <scope>NUCLEOTIDE SEQUENCE</scope>
    <source>
        <strain evidence="1">E1834</strain>
    </source>
</reference>
<proteinExistence type="predicted"/>
<gene>
    <name evidence="1" type="ORF">MENTE1834_LOCUS40141</name>
</gene>
<dbReference type="EMBL" id="CAVMJV010000093">
    <property type="protein sequence ID" value="CAK5092467.1"/>
    <property type="molecule type" value="Genomic_DNA"/>
</dbReference>
<name>A0ACB1AL61_MELEN</name>
<protein>
    <submittedName>
        <fullName evidence="1">Uncharacterized protein</fullName>
    </submittedName>
</protein>
<accession>A0ACB1AL61</accession>
<sequence>MNNEEDGQLTSRYSYQDFLELLSTYEGEVQARDVIIDCLLKKQQLTSTPNLPSNSTANALESLVRDSTYIDSSSLQSVNRCCSSCSNNLLSTAKFLLSQREADIKIEKCLNLLTQRHSKYMEELAEKHKHILGIAKGEDGYIKELELERDQLFEQVFNFWVIMNFFEILFSFWLNIWWFSDYFQTFLYQKFKIGRIIGSCLVLKNRQDDFTELEEEKTKIEQKYLEEREREKLLVLFLLEERGKLLKEIGELKAVNKTSTAPSESSCTTSSNDSNLKLLYANLEEENKQLHKSLRHVHSEKSILQKRLDFLLRDLQQNEFQRQFHFLQPRTGSISEKEMIIIGTPTNNFNNNTMPPPFPTDKNSRIISNNKIKNSSSFPQTLDNLQQQLNKKPPIERKQSTKTSHFDPQNKLSTNCHFSSSSSIVPQSVGNSTTTMLVNTRKTSQQQQPKTNVFNNLNNNNFQQQQQQHYYRNINVGGSGGTFEQMKKYQQQPQTVICRRSTSLPRRIISAAQQNSPISTKHLLLPHNSSEQQHQQRNDFYQKPPLMGTTNYANNNKNM</sequence>
<evidence type="ECO:0000313" key="1">
    <source>
        <dbReference type="EMBL" id="CAK5092467.1"/>
    </source>
</evidence>
<keyword evidence="2" id="KW-1185">Reference proteome</keyword>
<organism evidence="1 2">
    <name type="scientific">Meloidogyne enterolobii</name>
    <name type="common">Root-knot nematode worm</name>
    <name type="synonym">Meloidogyne mayaguensis</name>
    <dbReference type="NCBI Taxonomy" id="390850"/>
    <lineage>
        <taxon>Eukaryota</taxon>
        <taxon>Metazoa</taxon>
        <taxon>Ecdysozoa</taxon>
        <taxon>Nematoda</taxon>
        <taxon>Chromadorea</taxon>
        <taxon>Rhabditida</taxon>
        <taxon>Tylenchina</taxon>
        <taxon>Tylenchomorpha</taxon>
        <taxon>Tylenchoidea</taxon>
        <taxon>Meloidogynidae</taxon>
        <taxon>Meloidogyninae</taxon>
        <taxon>Meloidogyne</taxon>
    </lineage>
</organism>
<evidence type="ECO:0000313" key="2">
    <source>
        <dbReference type="Proteomes" id="UP001497535"/>
    </source>
</evidence>
<dbReference type="Proteomes" id="UP001497535">
    <property type="component" value="Unassembled WGS sequence"/>
</dbReference>
<comment type="caution">
    <text evidence="1">The sequence shown here is derived from an EMBL/GenBank/DDBJ whole genome shotgun (WGS) entry which is preliminary data.</text>
</comment>